<feature type="compositionally biased region" description="Polar residues" evidence="1">
    <location>
        <begin position="213"/>
        <end position="224"/>
    </location>
</feature>
<comment type="caution">
    <text evidence="2">The sequence shown here is derived from an EMBL/GenBank/DDBJ whole genome shotgun (WGS) entry which is preliminary data.</text>
</comment>
<accession>A0ABR3PHE9</accession>
<dbReference type="GeneID" id="95980852"/>
<feature type="compositionally biased region" description="Basic residues" evidence="1">
    <location>
        <begin position="437"/>
        <end position="451"/>
    </location>
</feature>
<keyword evidence="3" id="KW-1185">Reference proteome</keyword>
<feature type="region of interest" description="Disordered" evidence="1">
    <location>
        <begin position="116"/>
        <end position="164"/>
    </location>
</feature>
<feature type="compositionally biased region" description="Low complexity" evidence="1">
    <location>
        <begin position="116"/>
        <end position="126"/>
    </location>
</feature>
<evidence type="ECO:0000313" key="3">
    <source>
        <dbReference type="Proteomes" id="UP001562354"/>
    </source>
</evidence>
<evidence type="ECO:0000256" key="1">
    <source>
        <dbReference type="SAM" id="MobiDB-lite"/>
    </source>
</evidence>
<evidence type="ECO:0000313" key="2">
    <source>
        <dbReference type="EMBL" id="KAL1305544.1"/>
    </source>
</evidence>
<dbReference type="EMBL" id="JBFMKM010000006">
    <property type="protein sequence ID" value="KAL1305544.1"/>
    <property type="molecule type" value="Genomic_DNA"/>
</dbReference>
<gene>
    <name evidence="2" type="ORF">AAFC00_007153</name>
</gene>
<reference evidence="2 3" key="1">
    <citation type="submission" date="2024-07" db="EMBL/GenBank/DDBJ databases">
        <title>Draft sequence of the Neodothiora populina.</title>
        <authorList>
            <person name="Drown D.D."/>
            <person name="Schuette U.S."/>
            <person name="Buechlein A.B."/>
            <person name="Rusch D.R."/>
            <person name="Winton L.W."/>
            <person name="Adams G.A."/>
        </authorList>
    </citation>
    <scope>NUCLEOTIDE SEQUENCE [LARGE SCALE GENOMIC DNA]</scope>
    <source>
        <strain evidence="2 3">CPC 39397</strain>
    </source>
</reference>
<feature type="region of interest" description="Disordered" evidence="1">
    <location>
        <begin position="195"/>
        <end position="231"/>
    </location>
</feature>
<dbReference type="Proteomes" id="UP001562354">
    <property type="component" value="Unassembled WGS sequence"/>
</dbReference>
<proteinExistence type="predicted"/>
<feature type="region of interest" description="Disordered" evidence="1">
    <location>
        <begin position="418"/>
        <end position="463"/>
    </location>
</feature>
<organism evidence="2 3">
    <name type="scientific">Neodothiora populina</name>
    <dbReference type="NCBI Taxonomy" id="2781224"/>
    <lineage>
        <taxon>Eukaryota</taxon>
        <taxon>Fungi</taxon>
        <taxon>Dikarya</taxon>
        <taxon>Ascomycota</taxon>
        <taxon>Pezizomycotina</taxon>
        <taxon>Dothideomycetes</taxon>
        <taxon>Dothideomycetidae</taxon>
        <taxon>Dothideales</taxon>
        <taxon>Dothioraceae</taxon>
        <taxon>Neodothiora</taxon>
    </lineage>
</organism>
<sequence length="526" mass="57296">MAFTNHSMALSMRPLNKEWERSNAYDDLFNQYIDIDLLNLSDSSTSLDRIGSEDFSNIFHTAETSSPDSDSSDIAQKPWNAKDVVQDFWTSTLRSLEVGAESAAHSDFLSLGGFPSPHISSPTSPSEAARQRGSTLNNRTRWSKPAASPKSPRTQKRQHQKDKLANMMSASCYSTGSPRARTVPRNTGSIYTTTLPFRTAPLSPPPSAKSSRTVDVTTLRSPSSADIGALPYSPRLEGGILPENFVSPGTEPYTPNASPLTSPGMERLPEGLAPDASNGRSMYYAVPSPALPTAHTPWALRQDDMKDDYKILPAPLNAGTPWALRQYDAEDDYEISPSFNPWLAANGIRRDSSIRMSIGQANMQESDTPLAMLPGSDDSEANGLMISYDPTFTTDSREASDAKLSALPSVPYPLASMRDDQYAAKRSPSPAPESPRARRRMSKQRIRRRISTPKSPRGASASAFVNFTASDSAKLLTGVAPSGSSKTKARREKEAAERRRKFSIAAVNALQEAGGDVGRLRDVLWS</sequence>
<name>A0ABR3PHE9_9PEZI</name>
<dbReference type="RefSeq" id="XP_069201817.1">
    <property type="nucleotide sequence ID" value="XM_069347214.1"/>
</dbReference>
<feature type="region of interest" description="Disordered" evidence="1">
    <location>
        <begin position="475"/>
        <end position="500"/>
    </location>
</feature>
<protein>
    <recommendedName>
        <fullName evidence="4">Developmental regulatory protein wetA</fullName>
    </recommendedName>
</protein>
<evidence type="ECO:0008006" key="4">
    <source>
        <dbReference type="Google" id="ProtNLM"/>
    </source>
</evidence>